<evidence type="ECO:0000313" key="1">
    <source>
        <dbReference type="EMBL" id="KIL36585.1"/>
    </source>
</evidence>
<keyword evidence="2" id="KW-1185">Reference proteome</keyword>
<protein>
    <submittedName>
        <fullName evidence="1">Uncharacterized protein</fullName>
    </submittedName>
</protein>
<organism evidence="1 2">
    <name type="scientific">Cohnella kolymensis</name>
    <dbReference type="NCBI Taxonomy" id="1590652"/>
    <lineage>
        <taxon>Bacteria</taxon>
        <taxon>Bacillati</taxon>
        <taxon>Bacillota</taxon>
        <taxon>Bacilli</taxon>
        <taxon>Bacillales</taxon>
        <taxon>Paenibacillaceae</taxon>
        <taxon>Cohnella</taxon>
    </lineage>
</organism>
<evidence type="ECO:0000313" key="2">
    <source>
        <dbReference type="Proteomes" id="UP000054526"/>
    </source>
</evidence>
<proteinExistence type="predicted"/>
<sequence length="172" mass="19897">MAMGTRLLSEYMIKQHNPHLRYLRIHTTARNTATIYAWDEELRLQEGDAASLQRFAAGYLAPYVSFKVKAYPFIREDRVPEVFEVPDLIVQTALNRNLDQYGIIAVMNSMLSTGEITFTRYEINTGTFHFDIRTTTRVTDIEQELIQRYLYEIIPLGSRSAVSYVCNTECVI</sequence>
<dbReference type="Proteomes" id="UP000054526">
    <property type="component" value="Unassembled WGS sequence"/>
</dbReference>
<name>A0ABR5A665_9BACL</name>
<comment type="caution">
    <text evidence="1">The sequence shown here is derived from an EMBL/GenBank/DDBJ whole genome shotgun (WGS) entry which is preliminary data.</text>
</comment>
<dbReference type="EMBL" id="JXAL01000006">
    <property type="protein sequence ID" value="KIL36585.1"/>
    <property type="molecule type" value="Genomic_DNA"/>
</dbReference>
<accession>A0ABR5A665</accession>
<gene>
    <name evidence="1" type="ORF">SD71_06035</name>
</gene>
<reference evidence="1 2" key="1">
    <citation type="submission" date="2014-12" db="EMBL/GenBank/DDBJ databases">
        <title>Draft genome sequence of Cohnella kolymensis strain B-2846.</title>
        <authorList>
            <person name="Karlyshev A.V."/>
            <person name="Kudryashova E.B."/>
        </authorList>
    </citation>
    <scope>NUCLEOTIDE SEQUENCE [LARGE SCALE GENOMIC DNA]</scope>
    <source>
        <strain evidence="1 2">VKM B-2846</strain>
    </source>
</reference>